<dbReference type="CDD" id="cd17546">
    <property type="entry name" value="REC_hyHK_CKI1_RcsC-like"/>
    <property type="match status" value="1"/>
</dbReference>
<dbReference type="Proteomes" id="UP000030021">
    <property type="component" value="Unassembled WGS sequence"/>
</dbReference>
<dbReference type="Pfam" id="PF00072">
    <property type="entry name" value="Response_reg"/>
    <property type="match status" value="1"/>
</dbReference>
<dbReference type="eggNOG" id="COG0784">
    <property type="taxonomic scope" value="Bacteria"/>
</dbReference>
<reference evidence="5 6" key="1">
    <citation type="submission" date="2013-01" db="EMBL/GenBank/DDBJ databases">
        <authorList>
            <person name="Fiebig A."/>
            <person name="Goeker M."/>
            <person name="Klenk H.-P.P."/>
        </authorList>
    </citation>
    <scope>NUCLEOTIDE SEQUENCE [LARGE SCALE GENOMIC DNA]</scope>
    <source>
        <strain evidence="5 6">DSM 17069</strain>
    </source>
</reference>
<protein>
    <submittedName>
        <fullName evidence="5">CheY-like receiver</fullName>
    </submittedName>
</protein>
<dbReference type="SUPFAM" id="SSF52172">
    <property type="entry name" value="CheY-like"/>
    <property type="match status" value="1"/>
</dbReference>
<name>A0A0A0HK16_9RHOB</name>
<evidence type="ECO:0000313" key="6">
    <source>
        <dbReference type="Proteomes" id="UP000030021"/>
    </source>
</evidence>
<evidence type="ECO:0000256" key="2">
    <source>
        <dbReference type="ARBA" id="ARBA00023012"/>
    </source>
</evidence>
<dbReference type="RefSeq" id="WP_052115400.1">
    <property type="nucleotide sequence ID" value="NZ_KN293982.1"/>
</dbReference>
<evidence type="ECO:0000313" key="5">
    <source>
        <dbReference type="EMBL" id="KGM86498.1"/>
    </source>
</evidence>
<dbReference type="PATRIC" id="fig|1288298.3.peg.3648"/>
<keyword evidence="1 3" id="KW-0597">Phosphoprotein</keyword>
<dbReference type="InterPro" id="IPR001789">
    <property type="entry name" value="Sig_transdc_resp-reg_receiver"/>
</dbReference>
<dbReference type="HOGENOM" id="CLU_1128385_0_0_5"/>
<sequence length="246" mass="26959">MHIDTLQNARILIVEDNDTNRTLFVHLLAKSGSRAEAVENGALALDRLTFGEPVDLVLMDLSMPVMDGLDLACALLAANADAGPILVGLSGEIDEKWRTACLRTGMKDVLLKPISPGSLRQRLSDLLAERVTSGQECCLPVVARQTVEDLYEDLGRDEIRRLMRQALAQTAALVTLIERDGVDDDLYKEIHSVLGALSLTGLVRLNDRLRIVQAVSRVKPMTSPAMQHVISVLRKSLAETTIELDD</sequence>
<dbReference type="PANTHER" id="PTHR45339">
    <property type="entry name" value="HYBRID SIGNAL TRANSDUCTION HISTIDINE KINASE J"/>
    <property type="match status" value="1"/>
</dbReference>
<proteinExistence type="predicted"/>
<evidence type="ECO:0000256" key="1">
    <source>
        <dbReference type="ARBA" id="ARBA00022553"/>
    </source>
</evidence>
<dbReference type="SMART" id="SM00448">
    <property type="entry name" value="REC"/>
    <property type="match status" value="1"/>
</dbReference>
<dbReference type="PROSITE" id="PS50110">
    <property type="entry name" value="RESPONSE_REGULATORY"/>
    <property type="match status" value="1"/>
</dbReference>
<dbReference type="EMBL" id="AONH01000017">
    <property type="protein sequence ID" value="KGM86498.1"/>
    <property type="molecule type" value="Genomic_DNA"/>
</dbReference>
<evidence type="ECO:0000259" key="4">
    <source>
        <dbReference type="PROSITE" id="PS50110"/>
    </source>
</evidence>
<feature type="domain" description="Response regulatory" evidence="4">
    <location>
        <begin position="10"/>
        <end position="127"/>
    </location>
</feature>
<organism evidence="5 6">
    <name type="scientific">Roseovarius mucosus DSM 17069</name>
    <dbReference type="NCBI Taxonomy" id="1288298"/>
    <lineage>
        <taxon>Bacteria</taxon>
        <taxon>Pseudomonadati</taxon>
        <taxon>Pseudomonadota</taxon>
        <taxon>Alphaproteobacteria</taxon>
        <taxon>Rhodobacterales</taxon>
        <taxon>Roseobacteraceae</taxon>
        <taxon>Roseovarius</taxon>
    </lineage>
</organism>
<dbReference type="OrthoDB" id="5292887at2"/>
<evidence type="ECO:0000256" key="3">
    <source>
        <dbReference type="PROSITE-ProRule" id="PRU00169"/>
    </source>
</evidence>
<dbReference type="Gene3D" id="3.40.50.2300">
    <property type="match status" value="1"/>
</dbReference>
<accession>A0A0A0HK16</accession>
<keyword evidence="2" id="KW-0902">Two-component regulatory system</keyword>
<gene>
    <name evidence="5" type="ORF">rosmuc_03640</name>
</gene>
<comment type="caution">
    <text evidence="5">The sequence shown here is derived from an EMBL/GenBank/DDBJ whole genome shotgun (WGS) entry which is preliminary data.</text>
</comment>
<dbReference type="AlphaFoldDB" id="A0A0A0HK16"/>
<dbReference type="PANTHER" id="PTHR45339:SF1">
    <property type="entry name" value="HYBRID SIGNAL TRANSDUCTION HISTIDINE KINASE J"/>
    <property type="match status" value="1"/>
</dbReference>
<dbReference type="InterPro" id="IPR011006">
    <property type="entry name" value="CheY-like_superfamily"/>
</dbReference>
<dbReference type="GO" id="GO:0000160">
    <property type="term" value="P:phosphorelay signal transduction system"/>
    <property type="evidence" value="ECO:0007669"/>
    <property type="project" value="UniProtKB-KW"/>
</dbReference>
<feature type="modified residue" description="4-aspartylphosphate" evidence="3">
    <location>
        <position position="60"/>
    </location>
</feature>